<keyword evidence="4" id="KW-1185">Reference proteome</keyword>
<dbReference type="AlphaFoldDB" id="A0A9P4K8R7"/>
<dbReference type="PANTHER" id="PTHR47784:SF5">
    <property type="entry name" value="STEROL UPTAKE CONTROL PROTEIN 2"/>
    <property type="match status" value="1"/>
</dbReference>
<dbReference type="InterPro" id="IPR053157">
    <property type="entry name" value="Sterol_Uptake_Regulator"/>
</dbReference>
<dbReference type="PROSITE" id="PS50048">
    <property type="entry name" value="ZN2_CY6_FUNGAL_2"/>
    <property type="match status" value="1"/>
</dbReference>
<dbReference type="SUPFAM" id="SSF57701">
    <property type="entry name" value="Zn2/Cys6 DNA-binding domain"/>
    <property type="match status" value="1"/>
</dbReference>
<dbReference type="Pfam" id="PF00172">
    <property type="entry name" value="Zn_clus"/>
    <property type="match status" value="1"/>
</dbReference>
<gene>
    <name evidence="3" type="ORF">CC78DRAFT_260839</name>
</gene>
<name>A0A9P4K8R7_9PLEO</name>
<dbReference type="SMART" id="SM00066">
    <property type="entry name" value="GAL4"/>
    <property type="match status" value="1"/>
</dbReference>
<accession>A0A9P4K8R7</accession>
<evidence type="ECO:0000259" key="2">
    <source>
        <dbReference type="PROSITE" id="PS50048"/>
    </source>
</evidence>
<dbReference type="InterPro" id="IPR001138">
    <property type="entry name" value="Zn2Cys6_DnaBD"/>
</dbReference>
<dbReference type="PROSITE" id="PS00463">
    <property type="entry name" value="ZN2_CY6_FUNGAL_1"/>
    <property type="match status" value="1"/>
</dbReference>
<evidence type="ECO:0000256" key="1">
    <source>
        <dbReference type="ARBA" id="ARBA00023242"/>
    </source>
</evidence>
<dbReference type="GO" id="GO:0008270">
    <property type="term" value="F:zinc ion binding"/>
    <property type="evidence" value="ECO:0007669"/>
    <property type="project" value="InterPro"/>
</dbReference>
<feature type="domain" description="Zn(2)-C6 fungal-type" evidence="2">
    <location>
        <begin position="18"/>
        <end position="48"/>
    </location>
</feature>
<dbReference type="GO" id="GO:0001228">
    <property type="term" value="F:DNA-binding transcription activator activity, RNA polymerase II-specific"/>
    <property type="evidence" value="ECO:0007669"/>
    <property type="project" value="TreeGrafter"/>
</dbReference>
<dbReference type="OrthoDB" id="5386330at2759"/>
<dbReference type="PANTHER" id="PTHR47784">
    <property type="entry name" value="STEROL UPTAKE CONTROL PROTEIN 2"/>
    <property type="match status" value="1"/>
</dbReference>
<dbReference type="PRINTS" id="PR00755">
    <property type="entry name" value="AFLATOXINBRP"/>
</dbReference>
<sequence length="385" mass="43663">MAESKVYKKRPHRKVKSGCATCKRRKIKCDEEKPQCSNCVRYSAECVYPTPPLDTSPLTPTPPSLNQTPEGIAEEPPVAQYPKGINDLPIRDLALMHQWSVSTSLGFGDDFQGLSDPWRIDVPILAQSNHFLMRGILAVTALHISKLTTDPTMKLKYAQLAAWHQDLALPEYRAAIVNVTEENATAILAFASLTTVYSFTTTPQRGGHFTRGVPEWVYLHRGVGRIPQHWYPWIENGPLRHQLCRRRLQPVDPTANPDDYHLVCLRGMLCSLPPEEQSDGIYYEQALQALRQAFAHAYLPESRIGPKYALLIWIEQINSAFLELLYSQKPRALVLFAHCCILLKRAALVWFLDGTAELILTEIKGRLTEDFYQWIGWPLEICGMV</sequence>
<comment type="caution">
    <text evidence="3">The sequence shown here is derived from an EMBL/GenBank/DDBJ whole genome shotgun (WGS) entry which is preliminary data.</text>
</comment>
<dbReference type="EMBL" id="ML986621">
    <property type="protein sequence ID" value="KAF2263855.1"/>
    <property type="molecule type" value="Genomic_DNA"/>
</dbReference>
<evidence type="ECO:0000313" key="4">
    <source>
        <dbReference type="Proteomes" id="UP000800093"/>
    </source>
</evidence>
<dbReference type="Proteomes" id="UP000800093">
    <property type="component" value="Unassembled WGS sequence"/>
</dbReference>
<dbReference type="InterPro" id="IPR036864">
    <property type="entry name" value="Zn2-C6_fun-type_DNA-bd_sf"/>
</dbReference>
<protein>
    <recommendedName>
        <fullName evidence="2">Zn(2)-C6 fungal-type domain-containing protein</fullName>
    </recommendedName>
</protein>
<proteinExistence type="predicted"/>
<evidence type="ECO:0000313" key="3">
    <source>
        <dbReference type="EMBL" id="KAF2263855.1"/>
    </source>
</evidence>
<dbReference type="CDD" id="cd00067">
    <property type="entry name" value="GAL4"/>
    <property type="match status" value="1"/>
</dbReference>
<reference evidence="4" key="1">
    <citation type="journal article" date="2020" name="Stud. Mycol.">
        <title>101 Dothideomycetes genomes: A test case for predicting lifestyles and emergence of pathogens.</title>
        <authorList>
            <person name="Haridas S."/>
            <person name="Albert R."/>
            <person name="Binder M."/>
            <person name="Bloem J."/>
            <person name="LaButti K."/>
            <person name="Salamov A."/>
            <person name="Andreopoulos B."/>
            <person name="Baker S."/>
            <person name="Barry K."/>
            <person name="Bills G."/>
            <person name="Bluhm B."/>
            <person name="Cannon C."/>
            <person name="Castanera R."/>
            <person name="Culley D."/>
            <person name="Daum C."/>
            <person name="Ezra D."/>
            <person name="Gonzalez J."/>
            <person name="Henrissat B."/>
            <person name="Kuo A."/>
            <person name="Liang C."/>
            <person name="Lipzen A."/>
            <person name="Lutzoni F."/>
            <person name="Magnuson J."/>
            <person name="Mondo S."/>
            <person name="Nolan M."/>
            <person name="Ohm R."/>
            <person name="Pangilinan J."/>
            <person name="Park H.-J."/>
            <person name="Ramirez L."/>
            <person name="Alfaro M."/>
            <person name="Sun H."/>
            <person name="Tritt A."/>
            <person name="Yoshinaga Y."/>
            <person name="Zwiers L.-H."/>
            <person name="Turgeon B."/>
            <person name="Goodwin S."/>
            <person name="Spatafora J."/>
            <person name="Crous P."/>
            <person name="Grigoriev I."/>
        </authorList>
    </citation>
    <scope>NUCLEOTIDE SEQUENCE [LARGE SCALE GENOMIC DNA]</scope>
    <source>
        <strain evidence="4">CBS 304.66</strain>
    </source>
</reference>
<keyword evidence="1" id="KW-0539">Nucleus</keyword>
<organism evidence="3 4">
    <name type="scientific">Lojkania enalia</name>
    <dbReference type="NCBI Taxonomy" id="147567"/>
    <lineage>
        <taxon>Eukaryota</taxon>
        <taxon>Fungi</taxon>
        <taxon>Dikarya</taxon>
        <taxon>Ascomycota</taxon>
        <taxon>Pezizomycotina</taxon>
        <taxon>Dothideomycetes</taxon>
        <taxon>Pleosporomycetidae</taxon>
        <taxon>Pleosporales</taxon>
        <taxon>Pleosporales incertae sedis</taxon>
        <taxon>Lojkania</taxon>
    </lineage>
</organism>
<dbReference type="Gene3D" id="4.10.240.10">
    <property type="entry name" value="Zn(2)-C6 fungal-type DNA-binding domain"/>
    <property type="match status" value="1"/>
</dbReference>